<name>A0AAN9UBF6_9PEZI</name>
<evidence type="ECO:0000256" key="5">
    <source>
        <dbReference type="ARBA" id="ARBA00023242"/>
    </source>
</evidence>
<evidence type="ECO:0000256" key="2">
    <source>
        <dbReference type="ARBA" id="ARBA00022723"/>
    </source>
</evidence>
<evidence type="ECO:0000256" key="1">
    <source>
        <dbReference type="ARBA" id="ARBA00004123"/>
    </source>
</evidence>
<dbReference type="GO" id="GO:0005634">
    <property type="term" value="C:nucleus"/>
    <property type="evidence" value="ECO:0007669"/>
    <property type="project" value="UniProtKB-SubCell"/>
</dbReference>
<keyword evidence="2" id="KW-0479">Metal-binding</keyword>
<dbReference type="Pfam" id="PF16278">
    <property type="entry name" value="zf-C2HE"/>
    <property type="match status" value="1"/>
</dbReference>
<reference evidence="9 10" key="1">
    <citation type="submission" date="2024-02" db="EMBL/GenBank/DDBJ databases">
        <title>De novo assembly and annotation of 12 fungi associated with fruit tree decline syndrome in Ontario, Canada.</title>
        <authorList>
            <person name="Sulman M."/>
            <person name="Ellouze W."/>
            <person name="Ilyukhin E."/>
        </authorList>
    </citation>
    <scope>NUCLEOTIDE SEQUENCE [LARGE SCALE GENOMIC DNA]</scope>
    <source>
        <strain evidence="9 10">M11/M66-122</strain>
    </source>
</reference>
<feature type="region of interest" description="Disordered" evidence="6">
    <location>
        <begin position="1"/>
        <end position="66"/>
    </location>
</feature>
<dbReference type="EMBL" id="JAKJXP020000111">
    <property type="protein sequence ID" value="KAK7745164.1"/>
    <property type="molecule type" value="Genomic_DNA"/>
</dbReference>
<evidence type="ECO:0000313" key="10">
    <source>
        <dbReference type="Proteomes" id="UP001320420"/>
    </source>
</evidence>
<dbReference type="InterPro" id="IPR011146">
    <property type="entry name" value="HIT-like"/>
</dbReference>
<comment type="caution">
    <text evidence="9">The sequence shown here is derived from an EMBL/GenBank/DDBJ whole genome shotgun (WGS) entry which is preliminary data.</text>
</comment>
<dbReference type="GO" id="GO:0000012">
    <property type="term" value="P:single strand break repair"/>
    <property type="evidence" value="ECO:0007669"/>
    <property type="project" value="TreeGrafter"/>
</dbReference>
<keyword evidence="4" id="KW-0238">DNA-binding</keyword>
<dbReference type="PANTHER" id="PTHR12486">
    <property type="entry name" value="APRATAXIN-RELATED"/>
    <property type="match status" value="1"/>
</dbReference>
<dbReference type="GO" id="GO:0033699">
    <property type="term" value="F:DNA 5'-adenosine monophosphate hydrolase activity"/>
    <property type="evidence" value="ECO:0007669"/>
    <property type="project" value="TreeGrafter"/>
</dbReference>
<comment type="subcellular location">
    <subcellularLocation>
        <location evidence="1">Nucleus</location>
    </subcellularLocation>
</comment>
<dbReference type="Gene3D" id="3.30.428.10">
    <property type="entry name" value="HIT-like"/>
    <property type="match status" value="1"/>
</dbReference>
<dbReference type="GO" id="GO:0046872">
    <property type="term" value="F:metal ion binding"/>
    <property type="evidence" value="ECO:0007669"/>
    <property type="project" value="UniProtKB-KW"/>
</dbReference>
<proteinExistence type="predicted"/>
<dbReference type="PANTHER" id="PTHR12486:SF4">
    <property type="entry name" value="APRATAXIN"/>
    <property type="match status" value="1"/>
</dbReference>
<dbReference type="Pfam" id="PF01230">
    <property type="entry name" value="HIT"/>
    <property type="match status" value="1"/>
</dbReference>
<dbReference type="InterPro" id="IPR032566">
    <property type="entry name" value="Znf-C2HE"/>
</dbReference>
<dbReference type="Pfam" id="PF11969">
    <property type="entry name" value="DcpS_C"/>
    <property type="match status" value="1"/>
</dbReference>
<dbReference type="SUPFAM" id="SSF54197">
    <property type="entry name" value="HIT-like"/>
    <property type="match status" value="2"/>
</dbReference>
<feature type="region of interest" description="Disordered" evidence="6">
    <location>
        <begin position="186"/>
        <end position="246"/>
    </location>
</feature>
<dbReference type="GO" id="GO:0003725">
    <property type="term" value="F:double-stranded RNA binding"/>
    <property type="evidence" value="ECO:0007669"/>
    <property type="project" value="TreeGrafter"/>
</dbReference>
<keyword evidence="10" id="KW-1185">Reference proteome</keyword>
<keyword evidence="5" id="KW-0539">Nucleus</keyword>
<evidence type="ECO:0000256" key="6">
    <source>
        <dbReference type="SAM" id="MobiDB-lite"/>
    </source>
</evidence>
<dbReference type="InterPro" id="IPR036265">
    <property type="entry name" value="HIT-like_sf"/>
</dbReference>
<keyword evidence="3" id="KW-0862">Zinc</keyword>
<evidence type="ECO:0000256" key="3">
    <source>
        <dbReference type="ARBA" id="ARBA00022833"/>
    </source>
</evidence>
<feature type="compositionally biased region" description="Pro residues" evidence="6">
    <location>
        <begin position="224"/>
        <end position="243"/>
    </location>
</feature>
<protein>
    <submittedName>
        <fullName evidence="9">Aprataxin-like protein</fullName>
    </submittedName>
</protein>
<dbReference type="GO" id="GO:0030983">
    <property type="term" value="F:mismatched DNA binding"/>
    <property type="evidence" value="ECO:0007669"/>
    <property type="project" value="TreeGrafter"/>
</dbReference>
<evidence type="ECO:0000259" key="7">
    <source>
        <dbReference type="Pfam" id="PF01230"/>
    </source>
</evidence>
<gene>
    <name evidence="9" type="primary">HNT3</name>
    <name evidence="9" type="ORF">SLS62_009877</name>
</gene>
<evidence type="ECO:0000313" key="9">
    <source>
        <dbReference type="EMBL" id="KAK7745164.1"/>
    </source>
</evidence>
<feature type="compositionally biased region" description="Polar residues" evidence="6">
    <location>
        <begin position="27"/>
        <end position="39"/>
    </location>
</feature>
<accession>A0AAN9UBF6</accession>
<sequence>MASPTESDAEEAITKDEIVSSAGPETGNGTTTSQGTKRNAFTELMSPKIKVPAPPPPPPGSSSLTTMHRSFYSRASQSHSRRDGLGAYADAPEAYPPSRVIFHDADFVAIHDLYPKASVHALLIARSPTLRRLHPFDALGGATPESAALLAAARVQAQRLKRLVAAELRRRFGAYSALDARREAVLNGGGRGEGEGEGEGGGEDPQGGQEQGREENSAAKDTLPPTPTPTPTPTPNPSAPQLPPGRDWEAEVLVGVHAHPSMNDLHVHVVSRDMHSACLKHAKHYNSFATPFLVPLDDLPLAPGDPRLPRPGTKNENYLARDLRCWRCGEGFGRRFARLKEHLEVEFQEWKKE</sequence>
<evidence type="ECO:0000256" key="4">
    <source>
        <dbReference type="ARBA" id="ARBA00023125"/>
    </source>
</evidence>
<feature type="domain" description="HIT" evidence="7">
    <location>
        <begin position="97"/>
        <end position="163"/>
    </location>
</feature>
<evidence type="ECO:0000259" key="8">
    <source>
        <dbReference type="Pfam" id="PF16278"/>
    </source>
</evidence>
<organism evidence="9 10">
    <name type="scientific">Diatrype stigma</name>
    <dbReference type="NCBI Taxonomy" id="117547"/>
    <lineage>
        <taxon>Eukaryota</taxon>
        <taxon>Fungi</taxon>
        <taxon>Dikarya</taxon>
        <taxon>Ascomycota</taxon>
        <taxon>Pezizomycotina</taxon>
        <taxon>Sordariomycetes</taxon>
        <taxon>Xylariomycetidae</taxon>
        <taxon>Xylariales</taxon>
        <taxon>Diatrypaceae</taxon>
        <taxon>Diatrype</taxon>
    </lineage>
</organism>
<dbReference type="GO" id="GO:0003697">
    <property type="term" value="F:single-stranded DNA binding"/>
    <property type="evidence" value="ECO:0007669"/>
    <property type="project" value="TreeGrafter"/>
</dbReference>
<dbReference type="GO" id="GO:1990165">
    <property type="term" value="F:single-strand break-containing DNA binding"/>
    <property type="evidence" value="ECO:0007669"/>
    <property type="project" value="TreeGrafter"/>
</dbReference>
<dbReference type="Proteomes" id="UP001320420">
    <property type="component" value="Unassembled WGS sequence"/>
</dbReference>
<dbReference type="AlphaFoldDB" id="A0AAN9UBF6"/>
<feature type="domain" description="Aprataxin C2HE/C2H2/C2HC zinc finger" evidence="8">
    <location>
        <begin position="290"/>
        <end position="349"/>
    </location>
</feature>